<dbReference type="EMBL" id="JBBUTH010000001">
    <property type="protein sequence ID" value="MEK8049082.1"/>
    <property type="molecule type" value="Genomic_DNA"/>
</dbReference>
<evidence type="ECO:0008006" key="3">
    <source>
        <dbReference type="Google" id="ProtNLM"/>
    </source>
</evidence>
<dbReference type="InterPro" id="IPR012337">
    <property type="entry name" value="RNaseH-like_sf"/>
</dbReference>
<dbReference type="SUPFAM" id="SSF53098">
    <property type="entry name" value="Ribonuclease H-like"/>
    <property type="match status" value="1"/>
</dbReference>
<accession>A0ABU9CES1</accession>
<evidence type="ECO:0000313" key="2">
    <source>
        <dbReference type="Proteomes" id="UP001365405"/>
    </source>
</evidence>
<keyword evidence="2" id="KW-1185">Reference proteome</keyword>
<comment type="caution">
    <text evidence="1">The sequence shown here is derived from an EMBL/GenBank/DDBJ whole genome shotgun (WGS) entry which is preliminary data.</text>
</comment>
<sequence length="164" mass="17994">MQRPAAPAPCVIDIEASGFGRGSYPVEVGYAHADGRAWCTLVQPAPDWQHWDTGAEQVHGISRAMLASHGRPPAEVAQRLNADLAGLTVYTDAWAHDYPWLARLFDCAALSPSFRLEAVSTLLDAQRMSQLDNLRRQAFTTLGITRHRASSDARALQWALSQLS</sequence>
<dbReference type="Proteomes" id="UP001365405">
    <property type="component" value="Unassembled WGS sequence"/>
</dbReference>
<dbReference type="Gene3D" id="3.30.420.10">
    <property type="entry name" value="Ribonuclease H-like superfamily/Ribonuclease H"/>
    <property type="match status" value="1"/>
</dbReference>
<organism evidence="1 2">
    <name type="scientific">Pseudaquabacterium inlustre</name>
    <dbReference type="NCBI Taxonomy" id="2984192"/>
    <lineage>
        <taxon>Bacteria</taxon>
        <taxon>Pseudomonadati</taxon>
        <taxon>Pseudomonadota</taxon>
        <taxon>Betaproteobacteria</taxon>
        <taxon>Burkholderiales</taxon>
        <taxon>Sphaerotilaceae</taxon>
        <taxon>Pseudaquabacterium</taxon>
    </lineage>
</organism>
<name>A0ABU9CES1_9BURK</name>
<gene>
    <name evidence="1" type="ORF">AACH10_02415</name>
</gene>
<reference evidence="1 2" key="1">
    <citation type="submission" date="2024-04" db="EMBL/GenBank/DDBJ databases">
        <title>Novel species of the genus Ideonella isolated from streams.</title>
        <authorList>
            <person name="Lu H."/>
        </authorList>
    </citation>
    <scope>NUCLEOTIDE SEQUENCE [LARGE SCALE GENOMIC DNA]</scope>
    <source>
        <strain evidence="1 2">DXS22W</strain>
    </source>
</reference>
<proteinExistence type="predicted"/>
<dbReference type="RefSeq" id="WP_341408755.1">
    <property type="nucleotide sequence ID" value="NZ_JBBUTH010000001.1"/>
</dbReference>
<evidence type="ECO:0000313" key="1">
    <source>
        <dbReference type="EMBL" id="MEK8049082.1"/>
    </source>
</evidence>
<dbReference type="InterPro" id="IPR036397">
    <property type="entry name" value="RNaseH_sf"/>
</dbReference>
<protein>
    <recommendedName>
        <fullName evidence="3">Exonuclease domain-containing protein</fullName>
    </recommendedName>
</protein>